<name>A0A9P4WUX7_9PLEO</name>
<dbReference type="OrthoDB" id="3688221at2759"/>
<dbReference type="EMBL" id="SWKV01000015">
    <property type="protein sequence ID" value="KAF3042732.1"/>
    <property type="molecule type" value="Genomic_DNA"/>
</dbReference>
<sequence length="408" mass="44432">MATPYSQSNSNGALSTEPSRTLLQQLLEEVNGASSIRTARNASPLPSPTSTYSSSSSQNHSPSVWVGGSILAQNARDKLRAADEARPRRVVANAIDAAPDLNTPRLCLDTSRLDLHNTTMREEHGGGAHIVFRRMLDPVGYPHQYMQHMLKGSPTSVNAGLSPGKQSHGNDLLHLQAPPPGNAIPPPLSPLIFSDVYFDDSSSLSPQTETTISPTDAPTSAATVYTAEELQTSSGDDALKRTHLIHDSQTHASAQKRRTMTMPDLQSEGYFEMAVDAPHCFIGVGGDNRCLLRNETFTERAPTPRMWPEIRTNDRLPELSSFRPTDADPQGQPNIGPSSHKVARAFTSPAEPASPAVPDDPAWMRPMHLVDTGGTSIYTNVHDDGPIRHALCLWCFRTQGSFRKVHKR</sequence>
<evidence type="ECO:0000313" key="2">
    <source>
        <dbReference type="EMBL" id="KAF3042732.1"/>
    </source>
</evidence>
<feature type="region of interest" description="Disordered" evidence="1">
    <location>
        <begin position="34"/>
        <end position="60"/>
    </location>
</feature>
<dbReference type="Proteomes" id="UP000758155">
    <property type="component" value="Unassembled WGS sequence"/>
</dbReference>
<feature type="region of interest" description="Disordered" evidence="1">
    <location>
        <begin position="314"/>
        <end position="340"/>
    </location>
</feature>
<accession>A0A9P4WUX7</accession>
<comment type="caution">
    <text evidence="2">The sequence shown here is derived from an EMBL/GenBank/DDBJ whole genome shotgun (WGS) entry which is preliminary data.</text>
</comment>
<gene>
    <name evidence="2" type="ORF">E8E12_009469</name>
</gene>
<keyword evidence="3" id="KW-1185">Reference proteome</keyword>
<feature type="compositionally biased region" description="Low complexity" evidence="1">
    <location>
        <begin position="48"/>
        <end position="60"/>
    </location>
</feature>
<proteinExistence type="predicted"/>
<organism evidence="2 3">
    <name type="scientific">Didymella heteroderae</name>
    <dbReference type="NCBI Taxonomy" id="1769908"/>
    <lineage>
        <taxon>Eukaryota</taxon>
        <taxon>Fungi</taxon>
        <taxon>Dikarya</taxon>
        <taxon>Ascomycota</taxon>
        <taxon>Pezizomycotina</taxon>
        <taxon>Dothideomycetes</taxon>
        <taxon>Pleosporomycetidae</taxon>
        <taxon>Pleosporales</taxon>
        <taxon>Pleosporineae</taxon>
        <taxon>Didymellaceae</taxon>
        <taxon>Didymella</taxon>
    </lineage>
</organism>
<evidence type="ECO:0000256" key="1">
    <source>
        <dbReference type="SAM" id="MobiDB-lite"/>
    </source>
</evidence>
<reference evidence="2" key="1">
    <citation type="submission" date="2019-04" db="EMBL/GenBank/DDBJ databases">
        <title>Sequencing of skin fungus with MAO and IRED activity.</title>
        <authorList>
            <person name="Marsaioli A.J."/>
            <person name="Bonatto J.M.C."/>
            <person name="Reis Junior O."/>
        </authorList>
    </citation>
    <scope>NUCLEOTIDE SEQUENCE</scope>
    <source>
        <strain evidence="2">28M1</strain>
    </source>
</reference>
<evidence type="ECO:0000313" key="3">
    <source>
        <dbReference type="Proteomes" id="UP000758155"/>
    </source>
</evidence>
<dbReference type="AlphaFoldDB" id="A0A9P4WUX7"/>
<protein>
    <submittedName>
        <fullName evidence="2">Uncharacterized protein</fullName>
    </submittedName>
</protein>